<sequence>MGTEPFDWTNYQVLANELVLRTEESCLRTAIGRAYYFALHSARKCLLDNGRALEKGANSHQWVWNQFAKSENEDCKKLAQIASRLKQKRITADYEDQYHRISDDAEQVISAAQDFASRLALLPKDCLRAEAPKNSLPGEMTP</sequence>
<gene>
    <name evidence="2" type="ORF">HDF16_002443</name>
</gene>
<accession>A0A7W8E3M7</accession>
<keyword evidence="3" id="KW-1185">Reference proteome</keyword>
<proteinExistence type="predicted"/>
<dbReference type="EMBL" id="JACHIP010000003">
    <property type="protein sequence ID" value="MBB5057737.1"/>
    <property type="molecule type" value="Genomic_DNA"/>
</dbReference>
<feature type="domain" description="HEPN" evidence="1">
    <location>
        <begin position="24"/>
        <end position="115"/>
    </location>
</feature>
<evidence type="ECO:0000313" key="3">
    <source>
        <dbReference type="Proteomes" id="UP000540989"/>
    </source>
</evidence>
<reference evidence="2 3" key="1">
    <citation type="submission" date="2020-08" db="EMBL/GenBank/DDBJ databases">
        <title>Genomic Encyclopedia of Type Strains, Phase IV (KMG-V): Genome sequencing to study the core and pangenomes of soil and plant-associated prokaryotes.</title>
        <authorList>
            <person name="Whitman W."/>
        </authorList>
    </citation>
    <scope>NUCLEOTIDE SEQUENCE [LARGE SCALE GENOMIC DNA]</scope>
    <source>
        <strain evidence="2 3">M8UP14</strain>
    </source>
</reference>
<dbReference type="InterPro" id="IPR007842">
    <property type="entry name" value="HEPN_dom"/>
</dbReference>
<name>A0A7W8E3M7_9BACT</name>
<dbReference type="Gene3D" id="1.20.120.330">
    <property type="entry name" value="Nucleotidyltransferases domain 2"/>
    <property type="match status" value="1"/>
</dbReference>
<dbReference type="Pfam" id="PF05168">
    <property type="entry name" value="HEPN"/>
    <property type="match status" value="1"/>
</dbReference>
<comment type="caution">
    <text evidence="2">The sequence shown here is derived from an EMBL/GenBank/DDBJ whole genome shotgun (WGS) entry which is preliminary data.</text>
</comment>
<evidence type="ECO:0000259" key="1">
    <source>
        <dbReference type="Pfam" id="PF05168"/>
    </source>
</evidence>
<dbReference type="RefSeq" id="WP_184216830.1">
    <property type="nucleotide sequence ID" value="NZ_JACHIP010000003.1"/>
</dbReference>
<organism evidence="2 3">
    <name type="scientific">Granulicella aggregans</name>
    <dbReference type="NCBI Taxonomy" id="474949"/>
    <lineage>
        <taxon>Bacteria</taxon>
        <taxon>Pseudomonadati</taxon>
        <taxon>Acidobacteriota</taxon>
        <taxon>Terriglobia</taxon>
        <taxon>Terriglobales</taxon>
        <taxon>Acidobacteriaceae</taxon>
        <taxon>Granulicella</taxon>
    </lineage>
</organism>
<dbReference type="Proteomes" id="UP000540989">
    <property type="component" value="Unassembled WGS sequence"/>
</dbReference>
<evidence type="ECO:0000313" key="2">
    <source>
        <dbReference type="EMBL" id="MBB5057737.1"/>
    </source>
</evidence>
<dbReference type="AlphaFoldDB" id="A0A7W8E3M7"/>
<protein>
    <submittedName>
        <fullName evidence="2">Uncharacterized protein (UPF0332 family)</fullName>
    </submittedName>
</protein>